<feature type="transmembrane region" description="Helical" evidence="1">
    <location>
        <begin position="91"/>
        <end position="110"/>
    </location>
</feature>
<dbReference type="InterPro" id="IPR030949">
    <property type="entry name" value="ECF_S_folate_fam"/>
</dbReference>
<gene>
    <name evidence="2" type="ORF">Aargi30884_21050</name>
</gene>
<proteinExistence type="predicted"/>
<dbReference type="AlphaFoldDB" id="A0A6N4TMA5"/>
<evidence type="ECO:0000256" key="1">
    <source>
        <dbReference type="SAM" id="Phobius"/>
    </source>
</evidence>
<name>A0A6N4TMA5_9FIRM</name>
<reference evidence="3" key="1">
    <citation type="submission" date="2019-05" db="EMBL/GenBank/DDBJ databases">
        <title>Complete genome sequencing of Absiella argi strain JCM 30884.</title>
        <authorList>
            <person name="Sakamoto M."/>
            <person name="Murakami T."/>
            <person name="Mori H."/>
        </authorList>
    </citation>
    <scope>NUCLEOTIDE SEQUENCE [LARGE SCALE GENOMIC DNA]</scope>
    <source>
        <strain evidence="3">JCM 30884</strain>
    </source>
</reference>
<feature type="transmembrane region" description="Helical" evidence="1">
    <location>
        <begin position="155"/>
        <end position="173"/>
    </location>
</feature>
<dbReference type="InterPro" id="IPR009825">
    <property type="entry name" value="ECF_substrate-spec-like"/>
</dbReference>
<keyword evidence="1" id="KW-1133">Transmembrane helix</keyword>
<dbReference type="Pfam" id="PF07155">
    <property type="entry name" value="ECF-ribofla_trS"/>
    <property type="match status" value="1"/>
</dbReference>
<organism evidence="2 3">
    <name type="scientific">Amedibacterium intestinale</name>
    <dbReference type="NCBI Taxonomy" id="2583452"/>
    <lineage>
        <taxon>Bacteria</taxon>
        <taxon>Bacillati</taxon>
        <taxon>Bacillota</taxon>
        <taxon>Erysipelotrichia</taxon>
        <taxon>Erysipelotrichales</taxon>
        <taxon>Erysipelotrichaceae</taxon>
        <taxon>Amedibacterium</taxon>
    </lineage>
</organism>
<dbReference type="KEGG" id="aarg:Aargi30884_21050"/>
<feature type="transmembrane region" description="Helical" evidence="1">
    <location>
        <begin position="122"/>
        <end position="143"/>
    </location>
</feature>
<sequence>MHTKQNTLTFMQRIKDSALEIKSVKSLCGCAMLTALHVVISSVRIVISNLLEISFSYLAVGVCAMMYGPLLTGLAGVIADLLNYIVRPSGPFFPGFTINAFVSAFIYGCFLYKKEVTLPRTILCRLTVVIVINLILTPIWLNILYGNALFAMPRIIKNIVMFPIDTALLYITLKTASRISIHKNK</sequence>
<evidence type="ECO:0000313" key="3">
    <source>
        <dbReference type="Proteomes" id="UP000464754"/>
    </source>
</evidence>
<dbReference type="Proteomes" id="UP000464754">
    <property type="component" value="Chromosome"/>
</dbReference>
<dbReference type="GO" id="GO:0016020">
    <property type="term" value="C:membrane"/>
    <property type="evidence" value="ECO:0007669"/>
    <property type="project" value="InterPro"/>
</dbReference>
<dbReference type="EMBL" id="AP019695">
    <property type="protein sequence ID" value="BBK23202.1"/>
    <property type="molecule type" value="Genomic_DNA"/>
</dbReference>
<keyword evidence="1" id="KW-0472">Membrane</keyword>
<protein>
    <submittedName>
        <fullName evidence="2">Folate ECF transporter</fullName>
    </submittedName>
</protein>
<keyword evidence="1" id="KW-0812">Transmembrane</keyword>
<feature type="transmembrane region" description="Helical" evidence="1">
    <location>
        <begin position="55"/>
        <end position="79"/>
    </location>
</feature>
<dbReference type="RefSeq" id="WP_115716292.1">
    <property type="nucleotide sequence ID" value="NZ_AP019695.1"/>
</dbReference>
<dbReference type="NCBIfam" id="TIGR04518">
    <property type="entry name" value="ECF_S_folT_fam"/>
    <property type="match status" value="1"/>
</dbReference>
<accession>A0A6N4TMA5</accession>
<dbReference type="Gene3D" id="1.10.1760.20">
    <property type="match status" value="1"/>
</dbReference>
<evidence type="ECO:0000313" key="2">
    <source>
        <dbReference type="EMBL" id="BBK23202.1"/>
    </source>
</evidence>
<keyword evidence="3" id="KW-1185">Reference proteome</keyword>